<dbReference type="InterPro" id="IPR043129">
    <property type="entry name" value="ATPase_NBD"/>
</dbReference>
<proteinExistence type="predicted"/>
<evidence type="ECO:0000259" key="1">
    <source>
        <dbReference type="Pfam" id="PF00814"/>
    </source>
</evidence>
<protein>
    <submittedName>
        <fullName evidence="2">Putative tRNA threonylcarbamoyladenosine biosynthesis protein Gcp</fullName>
    </submittedName>
</protein>
<sequence>MFTLLIRAQDIHFFEIGLGQNNFLLQQKREELSPEQLLLCITQALEQWHISQAHISKMIVVTGPGSCTASRMSVTIANTFAYVHHLPLVALSADPQESLIQIWTRALVEPARIVAMPTYTQKPHITFSYS</sequence>
<dbReference type="EMBL" id="LCMG01000008">
    <property type="protein sequence ID" value="KKU33562.1"/>
    <property type="molecule type" value="Genomic_DNA"/>
</dbReference>
<name>A0A0G1PLI5_9BACT</name>
<dbReference type="Proteomes" id="UP000034705">
    <property type="component" value="Unassembled WGS sequence"/>
</dbReference>
<gene>
    <name evidence="2" type="ORF">UX45_C0008G0011</name>
</gene>
<feature type="domain" description="Gcp-like" evidence="1">
    <location>
        <begin position="35"/>
        <end position="92"/>
    </location>
</feature>
<comment type="caution">
    <text evidence="2">The sequence shown here is derived from an EMBL/GenBank/DDBJ whole genome shotgun (WGS) entry which is preliminary data.</text>
</comment>
<dbReference type="AlphaFoldDB" id="A0A0G1PLI5"/>
<dbReference type="Pfam" id="PF00814">
    <property type="entry name" value="TsaD"/>
    <property type="match status" value="1"/>
</dbReference>
<dbReference type="InterPro" id="IPR000905">
    <property type="entry name" value="Gcp-like_dom"/>
</dbReference>
<evidence type="ECO:0000313" key="2">
    <source>
        <dbReference type="EMBL" id="KKU33562.1"/>
    </source>
</evidence>
<dbReference type="SUPFAM" id="SSF53067">
    <property type="entry name" value="Actin-like ATPase domain"/>
    <property type="match status" value="1"/>
</dbReference>
<reference evidence="2 3" key="1">
    <citation type="journal article" date="2015" name="Nature">
        <title>rRNA introns, odd ribosomes, and small enigmatic genomes across a large radiation of phyla.</title>
        <authorList>
            <person name="Brown C.T."/>
            <person name="Hug L.A."/>
            <person name="Thomas B.C."/>
            <person name="Sharon I."/>
            <person name="Castelle C.J."/>
            <person name="Singh A."/>
            <person name="Wilkins M.J."/>
            <person name="Williams K.H."/>
            <person name="Banfield J.F."/>
        </authorList>
    </citation>
    <scope>NUCLEOTIDE SEQUENCE [LARGE SCALE GENOMIC DNA]</scope>
</reference>
<dbReference type="Gene3D" id="3.30.420.40">
    <property type="match status" value="1"/>
</dbReference>
<organism evidence="2 3">
    <name type="scientific">Candidatus Uhrbacteria bacterium GW2011_GWF2_46_218</name>
    <dbReference type="NCBI Taxonomy" id="1619001"/>
    <lineage>
        <taxon>Bacteria</taxon>
        <taxon>Candidatus Uhriibacteriota</taxon>
    </lineage>
</organism>
<evidence type="ECO:0000313" key="3">
    <source>
        <dbReference type="Proteomes" id="UP000034705"/>
    </source>
</evidence>
<accession>A0A0G1PLI5</accession>